<dbReference type="PROSITE" id="PS51257">
    <property type="entry name" value="PROKAR_LIPOPROTEIN"/>
    <property type="match status" value="1"/>
</dbReference>
<comment type="caution">
    <text evidence="1">The sequence shown here is derived from an EMBL/GenBank/DDBJ whole genome shotgun (WGS) entry which is preliminary data.</text>
</comment>
<dbReference type="EMBL" id="JACHHT010000003">
    <property type="protein sequence ID" value="MBB6523404.1"/>
    <property type="molecule type" value="Genomic_DNA"/>
</dbReference>
<dbReference type="Proteomes" id="UP000528457">
    <property type="component" value="Unassembled WGS sequence"/>
</dbReference>
<dbReference type="InParanoid" id="A0A7X0JW92"/>
<evidence type="ECO:0008006" key="3">
    <source>
        <dbReference type="Google" id="ProtNLM"/>
    </source>
</evidence>
<organism evidence="1 2">
    <name type="scientific">Pseudoteredinibacter isoporae</name>
    <dbReference type="NCBI Taxonomy" id="570281"/>
    <lineage>
        <taxon>Bacteria</taxon>
        <taxon>Pseudomonadati</taxon>
        <taxon>Pseudomonadota</taxon>
        <taxon>Gammaproteobacteria</taxon>
        <taxon>Cellvibrionales</taxon>
        <taxon>Cellvibrionaceae</taxon>
        <taxon>Pseudoteredinibacter</taxon>
    </lineage>
</organism>
<accession>A0A7X0JW92</accession>
<reference evidence="1 2" key="1">
    <citation type="submission" date="2020-08" db="EMBL/GenBank/DDBJ databases">
        <title>Genomic Encyclopedia of Type Strains, Phase IV (KMG-IV): sequencing the most valuable type-strain genomes for metagenomic binning, comparative biology and taxonomic classification.</title>
        <authorList>
            <person name="Goeker M."/>
        </authorList>
    </citation>
    <scope>NUCLEOTIDE SEQUENCE [LARGE SCALE GENOMIC DNA]</scope>
    <source>
        <strain evidence="1 2">DSM 22368</strain>
    </source>
</reference>
<evidence type="ECO:0000313" key="2">
    <source>
        <dbReference type="Proteomes" id="UP000528457"/>
    </source>
</evidence>
<proteinExistence type="predicted"/>
<protein>
    <recommendedName>
        <fullName evidence="3">Lipoprotein</fullName>
    </recommendedName>
</protein>
<keyword evidence="2" id="KW-1185">Reference proteome</keyword>
<dbReference type="AlphaFoldDB" id="A0A7X0JW92"/>
<sequence length="208" mass="24434">MLKKFCTLTLPLSLLACSSPQDPSESNFADSLENYFEDNRACVGYEISFPFYLKKKDDVPHIMRAPRHRLLQMLVKNDILERREEGTQVSYQLTDDGRDVVYTEQDRRRTFTQFCYGEYELVDIIEIQKHNPKDPVRKLGVSYSYTLEDAEDWTADFAQALKGFNWKVAEDLEAADHPAKRRTTMHLTQEGWVHKEIWRKLKQSGRSF</sequence>
<evidence type="ECO:0000313" key="1">
    <source>
        <dbReference type="EMBL" id="MBB6523404.1"/>
    </source>
</evidence>
<dbReference type="RefSeq" id="WP_166847926.1">
    <property type="nucleotide sequence ID" value="NZ_JAAONY010000003.1"/>
</dbReference>
<name>A0A7X0JW92_9GAMM</name>
<gene>
    <name evidence="1" type="ORF">HNR48_003706</name>
</gene>